<protein>
    <submittedName>
        <fullName evidence="1">Uncharacterized protein</fullName>
    </submittedName>
</protein>
<dbReference type="RefSeq" id="WP_183910337.1">
    <property type="nucleotide sequence ID" value="NZ_JACHXZ010000003.1"/>
</dbReference>
<organism evidence="1 2">
    <name type="scientific">Simiduia aestuariiviva</name>
    <dbReference type="NCBI Taxonomy" id="1510459"/>
    <lineage>
        <taxon>Bacteria</taxon>
        <taxon>Pseudomonadati</taxon>
        <taxon>Pseudomonadota</taxon>
        <taxon>Gammaproteobacteria</taxon>
        <taxon>Cellvibrionales</taxon>
        <taxon>Cellvibrionaceae</taxon>
        <taxon>Simiduia</taxon>
    </lineage>
</organism>
<proteinExistence type="predicted"/>
<comment type="caution">
    <text evidence="1">The sequence shown here is derived from an EMBL/GenBank/DDBJ whole genome shotgun (WGS) entry which is preliminary data.</text>
</comment>
<gene>
    <name evidence="1" type="ORF">FHS30_002030</name>
</gene>
<dbReference type="Proteomes" id="UP000559987">
    <property type="component" value="Unassembled WGS sequence"/>
</dbReference>
<dbReference type="AlphaFoldDB" id="A0A839ULU2"/>
<keyword evidence="2" id="KW-1185">Reference proteome</keyword>
<dbReference type="EMBL" id="JACHXZ010000003">
    <property type="protein sequence ID" value="MBB3168822.1"/>
    <property type="molecule type" value="Genomic_DNA"/>
</dbReference>
<reference evidence="1 2" key="1">
    <citation type="submission" date="2020-08" db="EMBL/GenBank/DDBJ databases">
        <title>Genomic Encyclopedia of Type Strains, Phase III (KMG-III): the genomes of soil and plant-associated and newly described type strains.</title>
        <authorList>
            <person name="Whitman W."/>
        </authorList>
    </citation>
    <scope>NUCLEOTIDE SEQUENCE [LARGE SCALE GENOMIC DNA]</scope>
    <source>
        <strain evidence="1 2">CECT 8571</strain>
    </source>
</reference>
<evidence type="ECO:0000313" key="2">
    <source>
        <dbReference type="Proteomes" id="UP000559987"/>
    </source>
</evidence>
<name>A0A839ULU2_9GAMM</name>
<sequence length="391" mass="43722">MSDSLFVRIPLLCLLFSILVGCSTHNVKSTNHVPVERVTQEIPEHLLLDVGVQLFDPGIDDAADADTLIFPEVRKAESRYMPVMLAETLQTAAAWGAVRVVPAANRNSDVTVRGKIIQSDGEQLELAIEVFDISGRHWFTRHYKETASHYAYNKRLVKDMDPFQGIYNQIANDLLAFQRTLSDTETRTLRTIAELRFARDFSPSAFSDHLQETKDGRFAVVRLPATDDPMLNRVRRIRERDYLFVDTLQDYYGTFVREMDGPYQTWRAESYDAVITQRELESQATTRTIAGIAAIVGGIAAAGNNSGAGRAAGQVAVAAGGYMVKSGFDKRAEARLHSETLIELGDSLEAAIEPQVIELEDRTITLSGTVENQYDQWRELLKEIYKAETGL</sequence>
<evidence type="ECO:0000313" key="1">
    <source>
        <dbReference type="EMBL" id="MBB3168822.1"/>
    </source>
</evidence>
<accession>A0A839ULU2</accession>